<name>A0ABU3WHK8_9GAMM</name>
<accession>A0ABU3WHK8</accession>
<proteinExistence type="predicted"/>
<dbReference type="Proteomes" id="UP001278188">
    <property type="component" value="Unassembled WGS sequence"/>
</dbReference>
<protein>
    <submittedName>
        <fullName evidence="2">PilC/PilY family type IV pilus protein</fullName>
    </submittedName>
</protein>
<keyword evidence="3" id="KW-1185">Reference proteome</keyword>
<evidence type="ECO:0000313" key="3">
    <source>
        <dbReference type="Proteomes" id="UP001278188"/>
    </source>
</evidence>
<evidence type="ECO:0000313" key="2">
    <source>
        <dbReference type="EMBL" id="MDV2469347.1"/>
    </source>
</evidence>
<feature type="chain" id="PRO_5047533960" evidence="1">
    <location>
        <begin position="36"/>
        <end position="1360"/>
    </location>
</feature>
<reference evidence="2 3" key="1">
    <citation type="submission" date="2023-06" db="EMBL/GenBank/DDBJ databases">
        <title>Genomic Analysis of Acinetobacter Strains Recovered from South Australian Aquatic Samples provides Insights into the Circulation of Antibiotic Resistance determinants in the Environment.</title>
        <authorList>
            <person name="Tobin L."/>
            <person name="Jarocki V.M."/>
            <person name="Kenyon J."/>
            <person name="Drigo B."/>
            <person name="Donner E."/>
            <person name="Djordjevic S.P."/>
            <person name="Hamidian M."/>
        </authorList>
    </citation>
    <scope>NUCLEOTIDE SEQUENCE [LARGE SCALE GENOMIC DNA]</scope>
    <source>
        <strain evidence="2 3">SAAc652</strain>
    </source>
</reference>
<organism evidence="2 3">
    <name type="scientific">Acinetobacter chinensis</name>
    <dbReference type="NCBI Taxonomy" id="2004650"/>
    <lineage>
        <taxon>Bacteria</taxon>
        <taxon>Pseudomonadati</taxon>
        <taxon>Pseudomonadota</taxon>
        <taxon>Gammaproteobacteria</taxon>
        <taxon>Moraxellales</taxon>
        <taxon>Moraxellaceae</taxon>
        <taxon>Acinetobacter</taxon>
    </lineage>
</organism>
<sequence length="1360" mass="146020">MKPTLASFKRNQLWHAVCVGSLTSTWLIASSVVQASDLQIYAVPEAGKKTIVMMLDTSGSMAYYDDCERTKTDTHSESVVIGGRSQAISYKRTSKSEFYPGNDSKKQYVRCSSGFKGYSRLSRLQDGMFALLNSTNSDLPNVSVGLGNYSSGGDNKTGQIVIPAKPLGAPGSEQRNILKVAIAGLSASGSTPTSHAYAEAASYLMGTSTYAVDRTFVTARKVLFKVERSGSSSSRRYAVYECNAWNDVSKDGSLYYLTCKTWKTTALKKDLTVEPGNNDLPNYDYSDNSYSSNVKLYYRYQPDILYREIVNNTGIAKSKVKDASHPGIVEDRSASDETAKYTSPLPAVEDRQSCDGQGVYVLSDGEANNSSEAEAGSVMKAALTSNYVNNFSCTDTLIDANGNNTNAAMGCMASFAKKLFNPETNPTGVSIKTAFVGFGGDMSNLNDWHVKSSCQWSSRAYNDPVTKTAPNDRCSPGSGNLAIPRPTSQTSFDGGYGNGGFFIANTDAEVTNSVIQFIRNLGATPLAPLTTGTIAVPYDSLDPKSLETTGYLRAMEPNPASSLLTWRGNLKKYESILTGANAGAFGDKDGSLVYDSKGNFEKSTKDIWNGSVTIGANKYSYNDGGNIEIGGVRWNMPMPALGQSEEKRDGEVIKYTYSSSGSVRNFYTDAGAYDSTAGTVAAISGSKTGAALLKIPTSPTAGYGTTPETSASHILAQFGSDTVIKEYPALLKRKLLNYLGFNLQLTTDVLPATLTAPDAPYFSMGGIIHSYPVQLTYSGTLDENGDLSTTRERSILFGTMEGGLHIVNAKTGVEESVFVPAEILNDTVKSKALSPTESDAVAPSHGMDGAWVADPAYKMESTKSGTAITTKVTARRMNVYGGMRMGGNSYFGMDVLDPKKPKLLFRINKDTTGFSDMGQSWSKPVLANVRYGSEIKRVMIIGGGYDQCYENPSFKLGASGLTYPGSCNGKTTAEGNAVYIVDAQDGSLVWSATYDAGADDADGTKYLKHSIVSRISTLDRDADGLIDHLYFGDLGGQIFRIDLDNKATAKANLGKRVVRLANLASAVTDAGYIATSTKTYLDENAPRFYEPVTVTIHDQAAKTFILVGAASGDRSTPLDVSPLSGREGMLPGTALSTKPVNNAYGIIDNDFMTKDLITGSPTLTTVNKTMDDLVRNPQVLPEDVTSVISRFFNSNGEAVKHGWYRSLSSVFDGTEKANNTFRREGGMKAFEEPVALTGHLMVSVYDPEGTGVSSNDPCNPRIVGETDWQKFCLPFGACINSDGSINSSKEKDTGSQWDKDEKNSNILGSGIRGITLVGTGGGDTGSGQCGRITMAGNVKGTGIWQCTSHFIPTRWYERYR</sequence>
<gene>
    <name evidence="2" type="ORF">QR674_10150</name>
</gene>
<evidence type="ECO:0000256" key="1">
    <source>
        <dbReference type="SAM" id="SignalP"/>
    </source>
</evidence>
<keyword evidence="1" id="KW-0732">Signal</keyword>
<dbReference type="RefSeq" id="WP_317084012.1">
    <property type="nucleotide sequence ID" value="NZ_JASVDY010000003.1"/>
</dbReference>
<feature type="signal peptide" evidence="1">
    <location>
        <begin position="1"/>
        <end position="35"/>
    </location>
</feature>
<dbReference type="EMBL" id="JASVDY010000003">
    <property type="protein sequence ID" value="MDV2469347.1"/>
    <property type="molecule type" value="Genomic_DNA"/>
</dbReference>
<comment type="caution">
    <text evidence="2">The sequence shown here is derived from an EMBL/GenBank/DDBJ whole genome shotgun (WGS) entry which is preliminary data.</text>
</comment>